<dbReference type="RefSeq" id="WP_069195040.1">
    <property type="nucleotide sequence ID" value="NZ_RLII01000024.1"/>
</dbReference>
<dbReference type="PROSITE" id="PS00178">
    <property type="entry name" value="AA_TRNA_LIGASE_I"/>
    <property type="match status" value="1"/>
</dbReference>
<keyword evidence="4 10" id="KW-0436">Ligase</keyword>
<dbReference type="InterPro" id="IPR001412">
    <property type="entry name" value="aa-tRNA-synth_I_CS"/>
</dbReference>
<dbReference type="Gene3D" id="1.10.10.350">
    <property type="match status" value="1"/>
</dbReference>
<name>A0A4Q0I1S4_9FIRM</name>
<reference evidence="12" key="1">
    <citation type="submission" date="2018-11" db="EMBL/GenBank/DDBJ databases">
        <title>Genome sequencing of a novel mesophilic and cellulolytic organism within the genus Hungateiclostridium.</title>
        <authorList>
            <person name="Rettenmaier R."/>
            <person name="Liebl W."/>
            <person name="Zverlov V."/>
        </authorList>
    </citation>
    <scope>NUCLEOTIDE SEQUENCE [LARGE SCALE GENOMIC DNA]</scope>
    <source>
        <strain evidence="12">N2K1</strain>
    </source>
</reference>
<dbReference type="Proteomes" id="UP000289166">
    <property type="component" value="Unassembled WGS sequence"/>
</dbReference>
<evidence type="ECO:0000313" key="12">
    <source>
        <dbReference type="Proteomes" id="UP000289166"/>
    </source>
</evidence>
<feature type="short sequence motif" description="'KMSKS' region" evidence="10">
    <location>
        <begin position="286"/>
        <end position="290"/>
    </location>
</feature>
<dbReference type="HAMAP" id="MF_00177">
    <property type="entry name" value="Lys_tRNA_synth_class1"/>
    <property type="match status" value="1"/>
</dbReference>
<dbReference type="Pfam" id="PF01921">
    <property type="entry name" value="tRNA-synt_1f"/>
    <property type="match status" value="1"/>
</dbReference>
<dbReference type="SUPFAM" id="SSF52374">
    <property type="entry name" value="Nucleotidylyl transferase"/>
    <property type="match status" value="1"/>
</dbReference>
<evidence type="ECO:0000256" key="2">
    <source>
        <dbReference type="ARBA" id="ARBA00005594"/>
    </source>
</evidence>
<comment type="caution">
    <text evidence="11">The sequence shown here is derived from an EMBL/GenBank/DDBJ whole genome shotgun (WGS) entry which is preliminary data.</text>
</comment>
<dbReference type="Gene3D" id="1.10.10.770">
    <property type="match status" value="1"/>
</dbReference>
<evidence type="ECO:0000256" key="4">
    <source>
        <dbReference type="ARBA" id="ARBA00022598"/>
    </source>
</evidence>
<evidence type="ECO:0000256" key="8">
    <source>
        <dbReference type="ARBA" id="ARBA00023146"/>
    </source>
</evidence>
<protein>
    <recommendedName>
        <fullName evidence="10">Lysine--tRNA ligase</fullName>
        <ecNumber evidence="10">6.1.1.6</ecNumber>
    </recommendedName>
    <alternativeName>
        <fullName evidence="10">Lysyl-tRNA synthetase</fullName>
        <shortName evidence="10">LysRS</shortName>
    </alternativeName>
</protein>
<keyword evidence="8 10" id="KW-0030">Aminoacyl-tRNA synthetase</keyword>
<dbReference type="GO" id="GO:0005524">
    <property type="term" value="F:ATP binding"/>
    <property type="evidence" value="ECO:0007669"/>
    <property type="project" value="UniProtKB-UniRule"/>
</dbReference>
<organism evidence="11 12">
    <name type="scientific">Acetivibrio mesophilus</name>
    <dbReference type="NCBI Taxonomy" id="2487273"/>
    <lineage>
        <taxon>Bacteria</taxon>
        <taxon>Bacillati</taxon>
        <taxon>Bacillota</taxon>
        <taxon>Clostridia</taxon>
        <taxon>Eubacteriales</taxon>
        <taxon>Oscillospiraceae</taxon>
        <taxon>Acetivibrio</taxon>
    </lineage>
</organism>
<dbReference type="EC" id="6.1.1.6" evidence="10"/>
<evidence type="ECO:0000256" key="10">
    <source>
        <dbReference type="HAMAP-Rule" id="MF_00177"/>
    </source>
</evidence>
<dbReference type="GO" id="GO:0006430">
    <property type="term" value="P:lysyl-tRNA aminoacylation"/>
    <property type="evidence" value="ECO:0007669"/>
    <property type="project" value="UniProtKB-UniRule"/>
</dbReference>
<dbReference type="GO" id="GO:0005737">
    <property type="term" value="C:cytoplasm"/>
    <property type="evidence" value="ECO:0007669"/>
    <property type="project" value="UniProtKB-SubCell"/>
</dbReference>
<keyword evidence="12" id="KW-1185">Reference proteome</keyword>
<keyword evidence="6 10" id="KW-0067">ATP-binding</keyword>
<keyword evidence="5 10" id="KW-0547">Nucleotide-binding</keyword>
<accession>A0A4Q0I1S4</accession>
<dbReference type="SUPFAM" id="SSF48163">
    <property type="entry name" value="An anticodon-binding domain of class I aminoacyl-tRNA synthetases"/>
    <property type="match status" value="1"/>
</dbReference>
<sequence length="533" mass="61229">MHWSDEVAKKLISLHPDKEEFVLAAGTSPSGTVHIGNFRDAVTVYFVAKALRSQGKKTVLLLSWDDYDRFRKVPKNLPEDKIKEYENYIGLPYSAVPDPFGCHASYAEHYEKEYEESLKKIGLEFDIIRYQSKEYMSGRYKDGIITALKNRKEIYDIMQEFKTQEYSAEERENFYPLSIYCDKCGKDTTKITELSSDCNVVGYSCKCGNVSTVNISEQGNSKLPWKVDWPMRWTYEGVDFEPGGKDHASPQGSYQVSRIIAKKIYNIYEPLFQGYEFIGIKGLTGKMSGSSGLNINLEELLKIYPPEIIWWIYAKKTPNEAFDISLGDDVPRIYGEFDRVYENYYKNDESLDEITKSTLDIILDGSPKKVNPPFSILLTLYSISNGKIDMIEEMFTKIGMSFKAEELKERLDKVAYWLQKYAPNMLMKLNTSPDFEYFETLDDEVKGWVKAFCDLIKIKMDSEELTTQLYAIPKKESADNKENKKNQLLFFKTMYRLLIGEDKGPMLSTLILAVGSENILPIVEPLVAGNTNN</sequence>
<evidence type="ECO:0000256" key="1">
    <source>
        <dbReference type="ARBA" id="ARBA00004496"/>
    </source>
</evidence>
<dbReference type="InterPro" id="IPR020751">
    <property type="entry name" value="aa-tRNA-synth_I_codon-bd_sub2"/>
</dbReference>
<evidence type="ECO:0000313" key="11">
    <source>
        <dbReference type="EMBL" id="RXE58128.1"/>
    </source>
</evidence>
<dbReference type="GO" id="GO:0004824">
    <property type="term" value="F:lysine-tRNA ligase activity"/>
    <property type="evidence" value="ECO:0007669"/>
    <property type="project" value="UniProtKB-UniRule"/>
</dbReference>
<feature type="short sequence motif" description="'HIGH' region" evidence="10">
    <location>
        <begin position="29"/>
        <end position="37"/>
    </location>
</feature>
<comment type="subcellular location">
    <subcellularLocation>
        <location evidence="1 10">Cytoplasm</location>
    </subcellularLocation>
</comment>
<dbReference type="GO" id="GO:0000049">
    <property type="term" value="F:tRNA binding"/>
    <property type="evidence" value="ECO:0007669"/>
    <property type="project" value="InterPro"/>
</dbReference>
<evidence type="ECO:0000256" key="3">
    <source>
        <dbReference type="ARBA" id="ARBA00022490"/>
    </source>
</evidence>
<dbReference type="Gene3D" id="6.10.20.10">
    <property type="entry name" value="Lysine tRNA ligase, stem contact fold domain"/>
    <property type="match status" value="1"/>
</dbReference>
<dbReference type="NCBIfam" id="TIGR00467">
    <property type="entry name" value="lysS_arch"/>
    <property type="match status" value="1"/>
</dbReference>
<evidence type="ECO:0000256" key="9">
    <source>
        <dbReference type="ARBA" id="ARBA00048573"/>
    </source>
</evidence>
<dbReference type="PANTHER" id="PTHR37940:SF1">
    <property type="entry name" value="LYSINE--TRNA LIGASE"/>
    <property type="match status" value="1"/>
</dbReference>
<dbReference type="OrthoDB" id="360573at2"/>
<evidence type="ECO:0000256" key="5">
    <source>
        <dbReference type="ARBA" id="ARBA00022741"/>
    </source>
</evidence>
<evidence type="ECO:0000256" key="6">
    <source>
        <dbReference type="ARBA" id="ARBA00022840"/>
    </source>
</evidence>
<comment type="similarity">
    <text evidence="2 10">Belongs to the class-I aminoacyl-tRNA synthetase family.</text>
</comment>
<proteinExistence type="inferred from homology"/>
<evidence type="ECO:0000256" key="7">
    <source>
        <dbReference type="ARBA" id="ARBA00022917"/>
    </source>
</evidence>
<dbReference type="EMBL" id="RLII01000024">
    <property type="protein sequence ID" value="RXE58128.1"/>
    <property type="molecule type" value="Genomic_DNA"/>
</dbReference>
<dbReference type="InterPro" id="IPR042078">
    <property type="entry name" value="Lys-tRNA-ligase_SC_fold"/>
</dbReference>
<comment type="catalytic activity">
    <reaction evidence="9 10">
        <text>tRNA(Lys) + L-lysine + ATP = L-lysyl-tRNA(Lys) + AMP + diphosphate</text>
        <dbReference type="Rhea" id="RHEA:20792"/>
        <dbReference type="Rhea" id="RHEA-COMP:9696"/>
        <dbReference type="Rhea" id="RHEA-COMP:9697"/>
        <dbReference type="ChEBI" id="CHEBI:30616"/>
        <dbReference type="ChEBI" id="CHEBI:32551"/>
        <dbReference type="ChEBI" id="CHEBI:33019"/>
        <dbReference type="ChEBI" id="CHEBI:78442"/>
        <dbReference type="ChEBI" id="CHEBI:78529"/>
        <dbReference type="ChEBI" id="CHEBI:456215"/>
        <dbReference type="EC" id="6.1.1.6"/>
    </reaction>
</comment>
<dbReference type="PANTHER" id="PTHR37940">
    <property type="entry name" value="LYSINE--TRNA LIGASE"/>
    <property type="match status" value="1"/>
</dbReference>
<dbReference type="Gene3D" id="3.40.50.620">
    <property type="entry name" value="HUPs"/>
    <property type="match status" value="2"/>
</dbReference>
<dbReference type="InterPro" id="IPR008925">
    <property type="entry name" value="aa_tRNA-synth_I_cd-bd_sf"/>
</dbReference>
<keyword evidence="3 10" id="KW-0963">Cytoplasm</keyword>
<comment type="caution">
    <text evidence="10">Lacks conserved residue(s) required for the propagation of feature annotation.</text>
</comment>
<keyword evidence="7 10" id="KW-0648">Protein biosynthesis</keyword>
<gene>
    <name evidence="10" type="primary">lysS</name>
    <name evidence="11" type="ORF">EFD62_14015</name>
</gene>
<dbReference type="InterPro" id="IPR014729">
    <property type="entry name" value="Rossmann-like_a/b/a_fold"/>
</dbReference>
<dbReference type="AlphaFoldDB" id="A0A4Q0I1S4"/>
<dbReference type="InterPro" id="IPR002904">
    <property type="entry name" value="Lys-tRNA-ligase"/>
</dbReference>